<keyword evidence="1" id="KW-0812">Transmembrane</keyword>
<name>A0A963YQ18_9PROT</name>
<reference evidence="2" key="2">
    <citation type="submission" date="2021-01" db="EMBL/GenBank/DDBJ databases">
        <authorList>
            <person name="Mieszkin S."/>
            <person name="Pouder E."/>
            <person name="Alain K."/>
        </authorList>
    </citation>
    <scope>NUCLEOTIDE SEQUENCE</scope>
    <source>
        <strain evidence="2">HW T2.11</strain>
    </source>
</reference>
<comment type="caution">
    <text evidence="2">The sequence shown here is derived from an EMBL/GenBank/DDBJ whole genome shotgun (WGS) entry which is preliminary data.</text>
</comment>
<dbReference type="RefSeq" id="WP_227320653.1">
    <property type="nucleotide sequence ID" value="NZ_JAESVB010000002.1"/>
</dbReference>
<dbReference type="EMBL" id="JAESVB010000002">
    <property type="protein sequence ID" value="MCB8875006.1"/>
    <property type="molecule type" value="Genomic_DNA"/>
</dbReference>
<proteinExistence type="predicted"/>
<evidence type="ECO:0000313" key="2">
    <source>
        <dbReference type="EMBL" id="MCB8875006.1"/>
    </source>
</evidence>
<protein>
    <submittedName>
        <fullName evidence="2">Uncharacterized protein</fullName>
    </submittedName>
</protein>
<reference evidence="2" key="1">
    <citation type="journal article" date="2021" name="Microorganisms">
        <title>Acidisoma silvae sp. nov. and Acidisomacellulosilytica sp. nov., Two Acidophilic Bacteria Isolated from Decaying Wood, Hydrolyzing Cellulose and Producing Poly-3-hydroxybutyrate.</title>
        <authorList>
            <person name="Mieszkin S."/>
            <person name="Pouder E."/>
            <person name="Uroz S."/>
            <person name="Simon-Colin C."/>
            <person name="Alain K."/>
        </authorList>
    </citation>
    <scope>NUCLEOTIDE SEQUENCE</scope>
    <source>
        <strain evidence="2">HW T2.11</strain>
    </source>
</reference>
<keyword evidence="1" id="KW-1133">Transmembrane helix</keyword>
<evidence type="ECO:0000256" key="1">
    <source>
        <dbReference type="SAM" id="Phobius"/>
    </source>
</evidence>
<keyword evidence="1" id="KW-0472">Membrane</keyword>
<sequence length="108" mass="11182">MEKNRPLMMVVIGLGILVVLATTVVIVKVVKDIISGHSHSAQVTSSSMAPDTIALTTNMLSQPAGSHIVTITGVGDRLSVLINGGGPDRILFLDPATGHVTGQLMLGK</sequence>
<dbReference type="Proteomes" id="UP000708298">
    <property type="component" value="Unassembled WGS sequence"/>
</dbReference>
<dbReference type="AlphaFoldDB" id="A0A963YQ18"/>
<organism evidence="2 3">
    <name type="scientific">Acidisoma silvae</name>
    <dbReference type="NCBI Taxonomy" id="2802396"/>
    <lineage>
        <taxon>Bacteria</taxon>
        <taxon>Pseudomonadati</taxon>
        <taxon>Pseudomonadota</taxon>
        <taxon>Alphaproteobacteria</taxon>
        <taxon>Acetobacterales</taxon>
        <taxon>Acidocellaceae</taxon>
        <taxon>Acidisoma</taxon>
    </lineage>
</organism>
<evidence type="ECO:0000313" key="3">
    <source>
        <dbReference type="Proteomes" id="UP000708298"/>
    </source>
</evidence>
<keyword evidence="3" id="KW-1185">Reference proteome</keyword>
<accession>A0A963YQ18</accession>
<feature type="transmembrane region" description="Helical" evidence="1">
    <location>
        <begin position="6"/>
        <end position="30"/>
    </location>
</feature>
<gene>
    <name evidence="2" type="ORF">ASILVAE211_07410</name>
</gene>